<dbReference type="AlphaFoldDB" id="A0A9W8XAW4"/>
<evidence type="ECO:0000313" key="2">
    <source>
        <dbReference type="Proteomes" id="UP001140513"/>
    </source>
</evidence>
<organism evidence="1 2">
    <name type="scientific">Didymosphaeria variabile</name>
    <dbReference type="NCBI Taxonomy" id="1932322"/>
    <lineage>
        <taxon>Eukaryota</taxon>
        <taxon>Fungi</taxon>
        <taxon>Dikarya</taxon>
        <taxon>Ascomycota</taxon>
        <taxon>Pezizomycotina</taxon>
        <taxon>Dothideomycetes</taxon>
        <taxon>Pleosporomycetidae</taxon>
        <taxon>Pleosporales</taxon>
        <taxon>Massarineae</taxon>
        <taxon>Didymosphaeriaceae</taxon>
        <taxon>Didymosphaeria</taxon>
    </lineage>
</organism>
<accession>A0A9W8XAW4</accession>
<gene>
    <name evidence="1" type="ORF">N0V89_012073</name>
</gene>
<proteinExistence type="predicted"/>
<dbReference type="EMBL" id="JAPEUX010000009">
    <property type="protein sequence ID" value="KAJ4345937.1"/>
    <property type="molecule type" value="Genomic_DNA"/>
</dbReference>
<sequence>MLGAAERDVKLDVDVVARLALSNQLGAGGVEERRGAAVVIGGIVSTGEEYDRVKTFRGELGGFAGLRGDEADSAKSEESE</sequence>
<keyword evidence="2" id="KW-1185">Reference proteome</keyword>
<dbReference type="RefSeq" id="XP_056066101.1">
    <property type="nucleotide sequence ID" value="XM_056220798.1"/>
</dbReference>
<protein>
    <submittedName>
        <fullName evidence="1">Uncharacterized protein</fullName>
    </submittedName>
</protein>
<name>A0A9W8XAW4_9PLEO</name>
<reference evidence="1" key="1">
    <citation type="submission" date="2022-10" db="EMBL/GenBank/DDBJ databases">
        <title>Tapping the CABI collections for fungal endophytes: first genome assemblies for Collariella, Neodidymelliopsis, Ascochyta clinopodiicola, Didymella pomorum, Didymosphaeria variabile, Neocosmospora piperis and Neocucurbitaria cava.</title>
        <authorList>
            <person name="Hill R."/>
        </authorList>
    </citation>
    <scope>NUCLEOTIDE SEQUENCE</scope>
    <source>
        <strain evidence="1">IMI 356815</strain>
    </source>
</reference>
<dbReference type="Proteomes" id="UP001140513">
    <property type="component" value="Unassembled WGS sequence"/>
</dbReference>
<dbReference type="GeneID" id="80915603"/>
<comment type="caution">
    <text evidence="1">The sequence shown here is derived from an EMBL/GenBank/DDBJ whole genome shotgun (WGS) entry which is preliminary data.</text>
</comment>
<evidence type="ECO:0000313" key="1">
    <source>
        <dbReference type="EMBL" id="KAJ4345937.1"/>
    </source>
</evidence>